<evidence type="ECO:0000313" key="2">
    <source>
        <dbReference type="Proteomes" id="UP000070344"/>
    </source>
</evidence>
<dbReference type="EMBL" id="LHXV01000079">
    <property type="protein sequence ID" value="KXA99595.1"/>
    <property type="molecule type" value="Genomic_DNA"/>
</dbReference>
<evidence type="ECO:0000313" key="1">
    <source>
        <dbReference type="EMBL" id="KXA99595.1"/>
    </source>
</evidence>
<dbReference type="AlphaFoldDB" id="A0A133UZH5"/>
<dbReference type="InterPro" id="IPR036915">
    <property type="entry name" value="Cyclin-like_sf"/>
</dbReference>
<dbReference type="Proteomes" id="UP000070344">
    <property type="component" value="Unassembled WGS sequence"/>
</dbReference>
<organism evidence="1 2">
    <name type="scientific">candidate division MSBL1 archaeon SCGC-AAA259O05</name>
    <dbReference type="NCBI Taxonomy" id="1698271"/>
    <lineage>
        <taxon>Archaea</taxon>
        <taxon>Methanobacteriati</taxon>
        <taxon>Methanobacteriota</taxon>
        <taxon>candidate division MSBL1</taxon>
    </lineage>
</organism>
<name>A0A133UZH5_9EURY</name>
<dbReference type="Gene3D" id="1.10.472.10">
    <property type="entry name" value="Cyclin-like"/>
    <property type="match status" value="1"/>
</dbReference>
<gene>
    <name evidence="1" type="ORF">AKJ41_05200</name>
</gene>
<keyword evidence="2" id="KW-1185">Reference proteome</keyword>
<sequence length="131" mass="15265">MSPDDEEHITRKILRKHSEIEKLKSEFGLSEDAKDAAILLYRILVGLGKGLASSQEKGYSAIAVWFASKLVDGRKLPKIQLAEAMDVSHRTLTRRFKEVSKDGECEKMLDYLKERIKKWSRRKERKLREYL</sequence>
<proteinExistence type="predicted"/>
<reference evidence="1 2" key="1">
    <citation type="journal article" date="2016" name="Sci. Rep.">
        <title>Metabolic traits of an uncultured archaeal lineage -MSBL1- from brine pools of the Red Sea.</title>
        <authorList>
            <person name="Mwirichia R."/>
            <person name="Alam I."/>
            <person name="Rashid M."/>
            <person name="Vinu M."/>
            <person name="Ba-Alawi W."/>
            <person name="Anthony Kamau A."/>
            <person name="Kamanda Ngugi D."/>
            <person name="Goker M."/>
            <person name="Klenk H.P."/>
            <person name="Bajic V."/>
            <person name="Stingl U."/>
        </authorList>
    </citation>
    <scope>NUCLEOTIDE SEQUENCE [LARGE SCALE GENOMIC DNA]</scope>
    <source>
        <strain evidence="1">SCGC-AAA259O05</strain>
    </source>
</reference>
<accession>A0A133UZH5</accession>
<dbReference type="SUPFAM" id="SSF47954">
    <property type="entry name" value="Cyclin-like"/>
    <property type="match status" value="1"/>
</dbReference>
<evidence type="ECO:0008006" key="3">
    <source>
        <dbReference type="Google" id="ProtNLM"/>
    </source>
</evidence>
<comment type="caution">
    <text evidence="1">The sequence shown here is derived from an EMBL/GenBank/DDBJ whole genome shotgun (WGS) entry which is preliminary data.</text>
</comment>
<protein>
    <recommendedName>
        <fullName evidence="3">Transcription factor TFIIB cyclin-like domain-containing protein</fullName>
    </recommendedName>
</protein>